<protein>
    <submittedName>
        <fullName evidence="1">Uncharacterized protein</fullName>
    </submittedName>
</protein>
<dbReference type="AlphaFoldDB" id="A0A0F9I0Z4"/>
<proteinExistence type="predicted"/>
<dbReference type="EMBL" id="LAZR01015412">
    <property type="protein sequence ID" value="KKM13284.1"/>
    <property type="molecule type" value="Genomic_DNA"/>
</dbReference>
<reference evidence="1" key="1">
    <citation type="journal article" date="2015" name="Nature">
        <title>Complex archaea that bridge the gap between prokaryotes and eukaryotes.</title>
        <authorList>
            <person name="Spang A."/>
            <person name="Saw J.H."/>
            <person name="Jorgensen S.L."/>
            <person name="Zaremba-Niedzwiedzka K."/>
            <person name="Martijn J."/>
            <person name="Lind A.E."/>
            <person name="van Eijk R."/>
            <person name="Schleper C."/>
            <person name="Guy L."/>
            <person name="Ettema T.J."/>
        </authorList>
    </citation>
    <scope>NUCLEOTIDE SEQUENCE</scope>
</reference>
<accession>A0A0F9I0Z4</accession>
<comment type="caution">
    <text evidence="1">The sequence shown here is derived from an EMBL/GenBank/DDBJ whole genome shotgun (WGS) entry which is preliminary data.</text>
</comment>
<name>A0A0F9I0Z4_9ZZZZ</name>
<sequence length="656" mass="69978">MPKKIVLSPEIRADFDFLSNTFISKDKEPEVEVGDIKLANFEPQVKIKRWGNEANFSIRLLDAAPGQATLAVDKEKVVWAKGDREAHFYAQGFGVDNGAFELEVVLLSKPTSNVISFSIQSKLLKFLYQPPLTQQEVDAGVSRPEKVVGSYAVYHATRGNMHPSEAEAAKYKVGKAFHIYRPRVTDAVGKETWAALSIDEQAGTLAITIDQGWLDAASYPVSIDPTFGYTTKGSSGTIGTANYIQAGKFAASEAGTVTSMTAAVFAKVTSGNIKYALYKNSDKSLVGDTEEWTVTSAYDDWKTLDIISGGAITATDYDLAFWPSGEDELWYDASGGTTYYDDQAYDGWPDPYAQTAWSTPRFSIYCTYTAGGGITVTPTTLALILSEFAPTVTTPRLVTPSTLALILSEFAPTVTATANRLVTPPTLALTLATFAPTATATENQLVTPPVLALILSEFAPTVTATGNVVVTPSTLALTLAAFAPTVATPRLVIPPTLALVLTKFAPTIEIGVVIVPTTLALNLSTFAPTVAAPRLVTPTTLALLLTEFAPTVTVGGVIAYTSYGGPFLYTAANWNAAVEFFLEVYLKAIAGTVRARLYNDTDATVVADSGLSTAATSYTRLRSSALSLTDGKIYLVQFGTESVANGEFKAGKLIAV</sequence>
<evidence type="ECO:0000313" key="1">
    <source>
        <dbReference type="EMBL" id="KKM13284.1"/>
    </source>
</evidence>
<organism evidence="1">
    <name type="scientific">marine sediment metagenome</name>
    <dbReference type="NCBI Taxonomy" id="412755"/>
    <lineage>
        <taxon>unclassified sequences</taxon>
        <taxon>metagenomes</taxon>
        <taxon>ecological metagenomes</taxon>
    </lineage>
</organism>
<gene>
    <name evidence="1" type="ORF">LCGC14_1717760</name>
</gene>